<evidence type="ECO:0000256" key="1">
    <source>
        <dbReference type="ARBA" id="ARBA00023015"/>
    </source>
</evidence>
<keyword evidence="6" id="KW-1185">Reference proteome</keyword>
<keyword evidence="1" id="KW-0805">Transcription regulation</keyword>
<protein>
    <submittedName>
        <fullName evidence="5">Transcriptional regulator</fullName>
    </submittedName>
</protein>
<dbReference type="PANTHER" id="PTHR30146:SF153">
    <property type="entry name" value="LACTOSE OPERON REPRESSOR"/>
    <property type="match status" value="1"/>
</dbReference>
<dbReference type="SUPFAM" id="SSF47413">
    <property type="entry name" value="lambda repressor-like DNA-binding domains"/>
    <property type="match status" value="1"/>
</dbReference>
<dbReference type="Proteomes" id="UP000612956">
    <property type="component" value="Unassembled WGS sequence"/>
</dbReference>
<sequence>MRDIARAAGVSPSAVSLALSGKGRLEDSTRARILATATELGYRINREARALRTGRTMMIGLVTSLVADQVDDQESRLDWYTRTALAATGECFRHGYSLVLVPPLGGQDQVHELAADGVLIIDPDPTDGIVESATARGLAVVTIGGYAPPPASSVALDRDAAVAVAMEHVLGAGARTPALLVDESGRQSAAATREAFERWCPTAHKQTIVGTVDFAHGGGRTRLATQACVRLLTEHPEVDAIYAPLDSIAAGCVTAARELGRTIGTDLHLITSEGSIARDNDPPLPAIDTRREEQAAAAVRMLVSALETGTRPPNEMFRPGLIVR</sequence>
<dbReference type="PROSITE" id="PS50932">
    <property type="entry name" value="HTH_LACI_2"/>
    <property type="match status" value="1"/>
</dbReference>
<evidence type="ECO:0000256" key="3">
    <source>
        <dbReference type="ARBA" id="ARBA00023163"/>
    </source>
</evidence>
<evidence type="ECO:0000259" key="4">
    <source>
        <dbReference type="PROSITE" id="PS50932"/>
    </source>
</evidence>
<gene>
    <name evidence="5" type="ORF">GCM10011591_19990</name>
</gene>
<dbReference type="SUPFAM" id="SSF53822">
    <property type="entry name" value="Periplasmic binding protein-like I"/>
    <property type="match status" value="1"/>
</dbReference>
<proteinExistence type="predicted"/>
<dbReference type="InterPro" id="IPR010982">
    <property type="entry name" value="Lambda_DNA-bd_dom_sf"/>
</dbReference>
<dbReference type="GO" id="GO:0003700">
    <property type="term" value="F:DNA-binding transcription factor activity"/>
    <property type="evidence" value="ECO:0007669"/>
    <property type="project" value="TreeGrafter"/>
</dbReference>
<dbReference type="InterPro" id="IPR000843">
    <property type="entry name" value="HTH_LacI"/>
</dbReference>
<dbReference type="Gene3D" id="1.10.260.40">
    <property type="entry name" value="lambda repressor-like DNA-binding domains"/>
    <property type="match status" value="1"/>
</dbReference>
<evidence type="ECO:0000313" key="5">
    <source>
        <dbReference type="EMBL" id="GGK48586.1"/>
    </source>
</evidence>
<dbReference type="GO" id="GO:0000976">
    <property type="term" value="F:transcription cis-regulatory region binding"/>
    <property type="evidence" value="ECO:0007669"/>
    <property type="project" value="TreeGrafter"/>
</dbReference>
<keyword evidence="3" id="KW-0804">Transcription</keyword>
<evidence type="ECO:0000256" key="2">
    <source>
        <dbReference type="ARBA" id="ARBA00023125"/>
    </source>
</evidence>
<dbReference type="Pfam" id="PF13377">
    <property type="entry name" value="Peripla_BP_3"/>
    <property type="match status" value="1"/>
</dbReference>
<reference evidence="5" key="2">
    <citation type="submission" date="2020-09" db="EMBL/GenBank/DDBJ databases">
        <authorList>
            <person name="Sun Q."/>
            <person name="Zhou Y."/>
        </authorList>
    </citation>
    <scope>NUCLEOTIDE SEQUENCE</scope>
    <source>
        <strain evidence="5">CGMCC 4.7278</strain>
    </source>
</reference>
<reference evidence="5" key="1">
    <citation type="journal article" date="2014" name="Int. J. Syst. Evol. Microbiol.">
        <title>Complete genome sequence of Corynebacterium casei LMG S-19264T (=DSM 44701T), isolated from a smear-ripened cheese.</title>
        <authorList>
            <consortium name="US DOE Joint Genome Institute (JGI-PGF)"/>
            <person name="Walter F."/>
            <person name="Albersmeier A."/>
            <person name="Kalinowski J."/>
            <person name="Ruckert C."/>
        </authorList>
    </citation>
    <scope>NUCLEOTIDE SEQUENCE</scope>
    <source>
        <strain evidence="5">CGMCC 4.7278</strain>
    </source>
</reference>
<dbReference type="CDD" id="cd01392">
    <property type="entry name" value="HTH_LacI"/>
    <property type="match status" value="1"/>
</dbReference>
<dbReference type="Gene3D" id="3.40.50.2300">
    <property type="match status" value="2"/>
</dbReference>
<keyword evidence="2" id="KW-0238">DNA-binding</keyword>
<dbReference type="AlphaFoldDB" id="A0A917QH11"/>
<accession>A0A917QH11</accession>
<organism evidence="5 6">
    <name type="scientific">Nocardia camponoti</name>
    <dbReference type="NCBI Taxonomy" id="1616106"/>
    <lineage>
        <taxon>Bacteria</taxon>
        <taxon>Bacillati</taxon>
        <taxon>Actinomycetota</taxon>
        <taxon>Actinomycetes</taxon>
        <taxon>Mycobacteriales</taxon>
        <taxon>Nocardiaceae</taxon>
        <taxon>Nocardia</taxon>
    </lineage>
</organism>
<feature type="domain" description="HTH lacI-type" evidence="4">
    <location>
        <begin position="1"/>
        <end position="53"/>
    </location>
</feature>
<evidence type="ECO:0000313" key="6">
    <source>
        <dbReference type="Proteomes" id="UP000612956"/>
    </source>
</evidence>
<dbReference type="PANTHER" id="PTHR30146">
    <property type="entry name" value="LACI-RELATED TRANSCRIPTIONAL REPRESSOR"/>
    <property type="match status" value="1"/>
</dbReference>
<dbReference type="InterPro" id="IPR028082">
    <property type="entry name" value="Peripla_BP_I"/>
</dbReference>
<dbReference type="InterPro" id="IPR046335">
    <property type="entry name" value="LacI/GalR-like_sensor"/>
</dbReference>
<comment type="caution">
    <text evidence="5">The sequence shown here is derived from an EMBL/GenBank/DDBJ whole genome shotgun (WGS) entry which is preliminary data.</text>
</comment>
<dbReference type="Pfam" id="PF00356">
    <property type="entry name" value="LacI"/>
    <property type="match status" value="1"/>
</dbReference>
<dbReference type="SMART" id="SM00354">
    <property type="entry name" value="HTH_LACI"/>
    <property type="match status" value="1"/>
</dbReference>
<dbReference type="EMBL" id="BMMW01000002">
    <property type="protein sequence ID" value="GGK48586.1"/>
    <property type="molecule type" value="Genomic_DNA"/>
</dbReference>
<name>A0A917QH11_9NOCA</name>